<dbReference type="AlphaFoldDB" id="A0A2I0AE42"/>
<reference evidence="2 3" key="1">
    <citation type="journal article" date="2017" name="Nature">
        <title>The Apostasia genome and the evolution of orchids.</title>
        <authorList>
            <person name="Zhang G.Q."/>
            <person name="Liu K.W."/>
            <person name="Li Z."/>
            <person name="Lohaus R."/>
            <person name="Hsiao Y.Y."/>
            <person name="Niu S.C."/>
            <person name="Wang J.Y."/>
            <person name="Lin Y.C."/>
            <person name="Xu Q."/>
            <person name="Chen L.J."/>
            <person name="Yoshida K."/>
            <person name="Fujiwara S."/>
            <person name="Wang Z.W."/>
            <person name="Zhang Y.Q."/>
            <person name="Mitsuda N."/>
            <person name="Wang M."/>
            <person name="Liu G.H."/>
            <person name="Pecoraro L."/>
            <person name="Huang H.X."/>
            <person name="Xiao X.J."/>
            <person name="Lin M."/>
            <person name="Wu X.Y."/>
            <person name="Wu W.L."/>
            <person name="Chen Y.Y."/>
            <person name="Chang S.B."/>
            <person name="Sakamoto S."/>
            <person name="Ohme-Takagi M."/>
            <person name="Yagi M."/>
            <person name="Zeng S.J."/>
            <person name="Shen C.Y."/>
            <person name="Yeh C.M."/>
            <person name="Luo Y.B."/>
            <person name="Tsai W.C."/>
            <person name="Van de Peer Y."/>
            <person name="Liu Z.J."/>
        </authorList>
    </citation>
    <scope>NUCLEOTIDE SEQUENCE [LARGE SCALE GENOMIC DNA]</scope>
    <source>
        <strain evidence="3">cv. Shenzhen</strain>
        <tissue evidence="2">Stem</tissue>
    </source>
</reference>
<proteinExistence type="predicted"/>
<accession>A0A2I0AE42</accession>
<dbReference type="PANTHER" id="PTHR33730">
    <property type="entry name" value="OS05G0542732 PROTEIN-RELATED"/>
    <property type="match status" value="1"/>
</dbReference>
<feature type="region of interest" description="Disordered" evidence="1">
    <location>
        <begin position="1"/>
        <end position="81"/>
    </location>
</feature>
<dbReference type="Pfam" id="PF15697">
    <property type="entry name" value="DUF4666"/>
    <property type="match status" value="1"/>
</dbReference>
<evidence type="ECO:0000256" key="1">
    <source>
        <dbReference type="SAM" id="MobiDB-lite"/>
    </source>
</evidence>
<dbReference type="EMBL" id="KZ451989">
    <property type="protein sequence ID" value="PKA53775.1"/>
    <property type="molecule type" value="Genomic_DNA"/>
</dbReference>
<evidence type="ECO:0008006" key="4">
    <source>
        <dbReference type="Google" id="ProtNLM"/>
    </source>
</evidence>
<dbReference type="InterPro" id="IPR031421">
    <property type="entry name" value="DUF4666"/>
</dbReference>
<dbReference type="STRING" id="1088818.A0A2I0AE42"/>
<keyword evidence="3" id="KW-1185">Reference proteome</keyword>
<evidence type="ECO:0000313" key="2">
    <source>
        <dbReference type="EMBL" id="PKA53775.1"/>
    </source>
</evidence>
<gene>
    <name evidence="2" type="ORF">AXF42_Ash020696</name>
</gene>
<protein>
    <recommendedName>
        <fullName evidence="4">MAPK kinase substrate protein</fullName>
    </recommendedName>
</protein>
<evidence type="ECO:0000313" key="3">
    <source>
        <dbReference type="Proteomes" id="UP000236161"/>
    </source>
</evidence>
<dbReference type="Proteomes" id="UP000236161">
    <property type="component" value="Unassembled WGS sequence"/>
</dbReference>
<dbReference type="PANTHER" id="PTHR33730:SF4">
    <property type="entry name" value="OS05G0542732 PROTEIN"/>
    <property type="match status" value="1"/>
</dbReference>
<organism evidence="2 3">
    <name type="scientific">Apostasia shenzhenica</name>
    <dbReference type="NCBI Taxonomy" id="1088818"/>
    <lineage>
        <taxon>Eukaryota</taxon>
        <taxon>Viridiplantae</taxon>
        <taxon>Streptophyta</taxon>
        <taxon>Embryophyta</taxon>
        <taxon>Tracheophyta</taxon>
        <taxon>Spermatophyta</taxon>
        <taxon>Magnoliopsida</taxon>
        <taxon>Liliopsida</taxon>
        <taxon>Asparagales</taxon>
        <taxon>Orchidaceae</taxon>
        <taxon>Apostasioideae</taxon>
        <taxon>Apostasia</taxon>
    </lineage>
</organism>
<sequence>MAGLQRSTETFRRSGSSGLVWEDRFLPGEMNPAKPKEEEEEYRELRQSHSVGSIGMMERSRSAGAGRAHRRDRVSPTLDPPSPKLSCCALCGIFGGKPAAGPKAKARRR</sequence>
<feature type="compositionally biased region" description="Polar residues" evidence="1">
    <location>
        <begin position="1"/>
        <end position="17"/>
    </location>
</feature>
<dbReference type="OrthoDB" id="689003at2759"/>
<name>A0A2I0AE42_9ASPA</name>